<dbReference type="Pfam" id="PF00578">
    <property type="entry name" value="AhpC-TSA"/>
    <property type="match status" value="1"/>
</dbReference>
<evidence type="ECO:0000256" key="1">
    <source>
        <dbReference type="ARBA" id="ARBA00023284"/>
    </source>
</evidence>
<evidence type="ECO:0000259" key="2">
    <source>
        <dbReference type="PROSITE" id="PS51352"/>
    </source>
</evidence>
<dbReference type="SUPFAM" id="SSF52833">
    <property type="entry name" value="Thioredoxin-like"/>
    <property type="match status" value="1"/>
</dbReference>
<dbReference type="PROSITE" id="PS51352">
    <property type="entry name" value="THIOREDOXIN_2"/>
    <property type="match status" value="1"/>
</dbReference>
<proteinExistence type="predicted"/>
<evidence type="ECO:0000313" key="3">
    <source>
        <dbReference type="EMBL" id="BDG01962.1"/>
    </source>
</evidence>
<feature type="domain" description="Thioredoxin" evidence="2">
    <location>
        <begin position="1"/>
        <end position="106"/>
    </location>
</feature>
<dbReference type="PANTHER" id="PTHR43110:SF1">
    <property type="entry name" value="THIOL PEROXIDASE"/>
    <property type="match status" value="1"/>
</dbReference>
<gene>
    <name evidence="3" type="ORF">AMOR_09580</name>
</gene>
<keyword evidence="4" id="KW-1185">Reference proteome</keyword>
<protein>
    <recommendedName>
        <fullName evidence="2">Thioredoxin domain-containing protein</fullName>
    </recommendedName>
</protein>
<dbReference type="EMBL" id="AP025591">
    <property type="protein sequence ID" value="BDG01962.1"/>
    <property type="molecule type" value="Genomic_DNA"/>
</dbReference>
<sequence>MPSYEEDLSEFERRDAQVLGISTDQVFTNEAWAKSMGGLSFPLLSDHWPHGYVAALYGVLRGESGQCERAIFVVDKQGKVAYVDIHDIGEQPPTDRIMQALDRIQQGAGAGANAPH</sequence>
<dbReference type="PANTHER" id="PTHR43110">
    <property type="entry name" value="THIOL PEROXIDASE"/>
    <property type="match status" value="1"/>
</dbReference>
<dbReference type="InterPro" id="IPR036249">
    <property type="entry name" value="Thioredoxin-like_sf"/>
</dbReference>
<dbReference type="InterPro" id="IPR000866">
    <property type="entry name" value="AhpC/TSA"/>
</dbReference>
<name>A0ABN6MLN6_9BACT</name>
<dbReference type="Proteomes" id="UP001162891">
    <property type="component" value="Chromosome"/>
</dbReference>
<dbReference type="InterPro" id="IPR013766">
    <property type="entry name" value="Thioredoxin_domain"/>
</dbReference>
<organism evidence="3 4">
    <name type="scientific">Anaeromyxobacter oryzae</name>
    <dbReference type="NCBI Taxonomy" id="2918170"/>
    <lineage>
        <taxon>Bacteria</taxon>
        <taxon>Pseudomonadati</taxon>
        <taxon>Myxococcota</taxon>
        <taxon>Myxococcia</taxon>
        <taxon>Myxococcales</taxon>
        <taxon>Cystobacterineae</taxon>
        <taxon>Anaeromyxobacteraceae</taxon>
        <taxon>Anaeromyxobacter</taxon>
    </lineage>
</organism>
<accession>A0ABN6MLN6</accession>
<dbReference type="InterPro" id="IPR050455">
    <property type="entry name" value="Tpx_Peroxidase_subfamily"/>
</dbReference>
<evidence type="ECO:0000313" key="4">
    <source>
        <dbReference type="Proteomes" id="UP001162891"/>
    </source>
</evidence>
<keyword evidence="1" id="KW-0676">Redox-active center</keyword>
<dbReference type="Gene3D" id="3.40.30.10">
    <property type="entry name" value="Glutaredoxin"/>
    <property type="match status" value="1"/>
</dbReference>
<reference evidence="4" key="1">
    <citation type="journal article" date="2022" name="Int. J. Syst. Evol. Microbiol.">
        <title>Anaeromyxobacter oryzae sp. nov., Anaeromyxobacter diazotrophicus sp. nov. and Anaeromyxobacter paludicola sp. nov., isolated from paddy soils.</title>
        <authorList>
            <person name="Itoh H."/>
            <person name="Xu Z."/>
            <person name="Mise K."/>
            <person name="Masuda Y."/>
            <person name="Ushijima N."/>
            <person name="Hayakawa C."/>
            <person name="Shiratori Y."/>
            <person name="Senoo K."/>
        </authorList>
    </citation>
    <scope>NUCLEOTIDE SEQUENCE [LARGE SCALE GENOMIC DNA]</scope>
    <source>
        <strain evidence="4">Red232</strain>
    </source>
</reference>